<dbReference type="PRINTS" id="PR00625">
    <property type="entry name" value="JDOMAIN"/>
</dbReference>
<comment type="caution">
    <text evidence="4">The sequence shown here is derived from an EMBL/GenBank/DDBJ whole genome shotgun (WGS) entry which is preliminary data.</text>
</comment>
<dbReference type="Pfam" id="PF00226">
    <property type="entry name" value="DnaJ"/>
    <property type="match status" value="1"/>
</dbReference>
<evidence type="ECO:0000259" key="3">
    <source>
        <dbReference type="PROSITE" id="PS50076"/>
    </source>
</evidence>
<gene>
    <name evidence="4" type="ORF">LCOR_03104.1</name>
</gene>
<protein>
    <recommendedName>
        <fullName evidence="3">J domain-containing protein</fullName>
    </recommendedName>
</protein>
<evidence type="ECO:0000256" key="2">
    <source>
        <dbReference type="SAM" id="MobiDB-lite"/>
    </source>
</evidence>
<accession>A0A068RNI3</accession>
<organism evidence="4 5">
    <name type="scientific">Lichtheimia corymbifera JMRC:FSU:9682</name>
    <dbReference type="NCBI Taxonomy" id="1263082"/>
    <lineage>
        <taxon>Eukaryota</taxon>
        <taxon>Fungi</taxon>
        <taxon>Fungi incertae sedis</taxon>
        <taxon>Mucoromycota</taxon>
        <taxon>Mucoromycotina</taxon>
        <taxon>Mucoromycetes</taxon>
        <taxon>Mucorales</taxon>
        <taxon>Lichtheimiaceae</taxon>
        <taxon>Lichtheimia</taxon>
    </lineage>
</organism>
<evidence type="ECO:0000313" key="5">
    <source>
        <dbReference type="Proteomes" id="UP000027586"/>
    </source>
</evidence>
<dbReference type="AlphaFoldDB" id="A0A068RNI3"/>
<dbReference type="InterPro" id="IPR036869">
    <property type="entry name" value="J_dom_sf"/>
</dbReference>
<sequence length="221" mass="25831">MLYRAFHSTRQLLKRKDHYEALNVKRHADKNTIKKQYYRLSKQYHPDLNPNNVAAHAKFLEINEAYAVLGNEATRREYDREADDRPMAATTTSNWYTSTAHFRSGPSASWHGRSRHHSKNTGSASARAQAEGMGKNNTSSSFYREHFTRYQAEETRRRHRMQQAAKRRREAGLETEPDADAYRQIESWWSRMWRLAIVLGGIGYATHTLHKNRDSIQHKPS</sequence>
<dbReference type="InterPro" id="IPR001623">
    <property type="entry name" value="DnaJ_domain"/>
</dbReference>
<dbReference type="OrthoDB" id="445556at2759"/>
<keyword evidence="5" id="KW-1185">Reference proteome</keyword>
<reference evidence="4" key="1">
    <citation type="submission" date="2013-08" db="EMBL/GenBank/DDBJ databases">
        <title>Gene expansion shapes genome architecture in the human pathogen Lichtheimia corymbifera: an evolutionary genomics analysis in the ancient terrestrial Mucorales (Mucoromycotina).</title>
        <authorList>
            <person name="Schwartze V.U."/>
            <person name="Winter S."/>
            <person name="Shelest E."/>
            <person name="Marcet-Houben M."/>
            <person name="Horn F."/>
            <person name="Wehner S."/>
            <person name="Hoffmann K."/>
            <person name="Riege K."/>
            <person name="Sammeth M."/>
            <person name="Nowrousian M."/>
            <person name="Valiante V."/>
            <person name="Linde J."/>
            <person name="Jacobsen I.D."/>
            <person name="Marz M."/>
            <person name="Brakhage A.A."/>
            <person name="Gabaldon T."/>
            <person name="Bocker S."/>
            <person name="Voigt K."/>
        </authorList>
    </citation>
    <scope>NUCLEOTIDE SEQUENCE [LARGE SCALE GENOMIC DNA]</scope>
    <source>
        <strain evidence="4">FSU 9682</strain>
    </source>
</reference>
<dbReference type="STRING" id="1263082.A0A068RNI3"/>
<dbReference type="SMART" id="SM00271">
    <property type="entry name" value="DnaJ"/>
    <property type="match status" value="1"/>
</dbReference>
<evidence type="ECO:0000256" key="1">
    <source>
        <dbReference type="ARBA" id="ARBA00023186"/>
    </source>
</evidence>
<dbReference type="PROSITE" id="PS50076">
    <property type="entry name" value="DNAJ_2"/>
    <property type="match status" value="1"/>
</dbReference>
<dbReference type="PANTHER" id="PTHR44145">
    <property type="entry name" value="DNAJ HOMOLOG SUBFAMILY A MEMBER 3, MITOCHONDRIAL"/>
    <property type="match status" value="1"/>
</dbReference>
<name>A0A068RNI3_9FUNG</name>
<dbReference type="InterPro" id="IPR051938">
    <property type="entry name" value="Apopto_cytoskel_mod"/>
</dbReference>
<dbReference type="Proteomes" id="UP000027586">
    <property type="component" value="Unassembled WGS sequence"/>
</dbReference>
<dbReference type="Gene3D" id="1.10.287.110">
    <property type="entry name" value="DnaJ domain"/>
    <property type="match status" value="1"/>
</dbReference>
<keyword evidence="1" id="KW-0143">Chaperone</keyword>
<feature type="region of interest" description="Disordered" evidence="2">
    <location>
        <begin position="106"/>
        <end position="140"/>
    </location>
</feature>
<dbReference type="EMBL" id="CBTN010000010">
    <property type="protein sequence ID" value="CDH51509.1"/>
    <property type="molecule type" value="Genomic_DNA"/>
</dbReference>
<dbReference type="PANTHER" id="PTHR44145:SF3">
    <property type="entry name" value="DNAJ HOMOLOG SUBFAMILY A MEMBER 3, MITOCHONDRIAL"/>
    <property type="match status" value="1"/>
</dbReference>
<feature type="domain" description="J" evidence="3">
    <location>
        <begin position="17"/>
        <end position="82"/>
    </location>
</feature>
<evidence type="ECO:0000313" key="4">
    <source>
        <dbReference type="EMBL" id="CDH51509.1"/>
    </source>
</evidence>
<dbReference type="VEuPathDB" id="FungiDB:LCOR_03104.1"/>
<dbReference type="SUPFAM" id="SSF46565">
    <property type="entry name" value="Chaperone J-domain"/>
    <property type="match status" value="1"/>
</dbReference>
<dbReference type="CDD" id="cd06257">
    <property type="entry name" value="DnaJ"/>
    <property type="match status" value="1"/>
</dbReference>
<proteinExistence type="predicted"/>